<evidence type="ECO:0000256" key="6">
    <source>
        <dbReference type="ARBA" id="ARBA00022801"/>
    </source>
</evidence>
<accession>A0ABP1G9C7</accession>
<protein>
    <recommendedName>
        <fullName evidence="3">GTP cyclohydrolase II</fullName>
        <ecNumber evidence="3">3.5.4.25</ecNumber>
    </recommendedName>
</protein>
<keyword evidence="5" id="KW-0547">Nucleotide-binding</keyword>
<dbReference type="CDD" id="cd00641">
    <property type="entry name" value="GTP_cyclohydro2"/>
    <property type="match status" value="1"/>
</dbReference>
<dbReference type="PANTHER" id="PTHR21327:SF47">
    <property type="entry name" value="GTP CYCLOHYDROLASE II DOMAIN-CONTAINING PROTEIN"/>
    <property type="match status" value="1"/>
</dbReference>
<dbReference type="InterPro" id="IPR036144">
    <property type="entry name" value="RibA-like_sf"/>
</dbReference>
<comment type="similarity">
    <text evidence="2">In the C-terminal section; belongs to the GTP cyclohydrolase II family.</text>
</comment>
<evidence type="ECO:0000256" key="1">
    <source>
        <dbReference type="ARBA" id="ARBA00005104"/>
    </source>
</evidence>
<dbReference type="SUPFAM" id="SSF142695">
    <property type="entry name" value="RibA-like"/>
    <property type="match status" value="1"/>
</dbReference>
<proteinExistence type="inferred from homology"/>
<evidence type="ECO:0000256" key="8">
    <source>
        <dbReference type="ARBA" id="ARBA00049295"/>
    </source>
</evidence>
<dbReference type="NCBIfam" id="NF001591">
    <property type="entry name" value="PRK00393.1"/>
    <property type="match status" value="1"/>
</dbReference>
<keyword evidence="12" id="KW-1185">Reference proteome</keyword>
<evidence type="ECO:0000256" key="7">
    <source>
        <dbReference type="ARBA" id="ARBA00023134"/>
    </source>
</evidence>
<evidence type="ECO:0000256" key="5">
    <source>
        <dbReference type="ARBA" id="ARBA00022741"/>
    </source>
</evidence>
<dbReference type="InterPro" id="IPR000926">
    <property type="entry name" value="RibA"/>
</dbReference>
<dbReference type="InterPro" id="IPR032677">
    <property type="entry name" value="GTP_cyclohydro_II"/>
</dbReference>
<dbReference type="PANTHER" id="PTHR21327">
    <property type="entry name" value="GTP CYCLOHYDROLASE II-RELATED"/>
    <property type="match status" value="1"/>
</dbReference>
<feature type="region of interest" description="Disordered" evidence="9">
    <location>
        <begin position="1"/>
        <end position="21"/>
    </location>
</feature>
<evidence type="ECO:0000256" key="2">
    <source>
        <dbReference type="ARBA" id="ARBA00008976"/>
    </source>
</evidence>
<dbReference type="EMBL" id="CAXHTA020000018">
    <property type="protein sequence ID" value="CAL5228412.1"/>
    <property type="molecule type" value="Genomic_DNA"/>
</dbReference>
<keyword evidence="6" id="KW-0378">Hydrolase</keyword>
<evidence type="ECO:0000313" key="11">
    <source>
        <dbReference type="EMBL" id="CAL5228412.1"/>
    </source>
</evidence>
<comment type="catalytic activity">
    <reaction evidence="8">
        <text>GTP + 4 H2O = 2,5-diamino-6-hydroxy-4-(5-phosphoribosylamino)-pyrimidine + formate + 2 phosphate + 3 H(+)</text>
        <dbReference type="Rhea" id="RHEA:23704"/>
        <dbReference type="ChEBI" id="CHEBI:15377"/>
        <dbReference type="ChEBI" id="CHEBI:15378"/>
        <dbReference type="ChEBI" id="CHEBI:15740"/>
        <dbReference type="ChEBI" id="CHEBI:37565"/>
        <dbReference type="ChEBI" id="CHEBI:43474"/>
        <dbReference type="ChEBI" id="CHEBI:58614"/>
        <dbReference type="EC" id="3.5.4.25"/>
    </reaction>
</comment>
<reference evidence="11 12" key="1">
    <citation type="submission" date="2024-06" db="EMBL/GenBank/DDBJ databases">
        <authorList>
            <person name="Kraege A."/>
            <person name="Thomma B."/>
        </authorList>
    </citation>
    <scope>NUCLEOTIDE SEQUENCE [LARGE SCALE GENOMIC DNA]</scope>
</reference>
<dbReference type="Gene3D" id="3.40.50.10990">
    <property type="entry name" value="GTP cyclohydrolase II"/>
    <property type="match status" value="1"/>
</dbReference>
<evidence type="ECO:0000256" key="9">
    <source>
        <dbReference type="SAM" id="MobiDB-lite"/>
    </source>
</evidence>
<feature type="region of interest" description="Disordered" evidence="9">
    <location>
        <begin position="246"/>
        <end position="265"/>
    </location>
</feature>
<gene>
    <name evidence="11" type="primary">g11542</name>
    <name evidence="11" type="ORF">VP750_LOCUS10318</name>
</gene>
<dbReference type="Pfam" id="PF00925">
    <property type="entry name" value="GTP_cyclohydro2"/>
    <property type="match status" value="1"/>
</dbReference>
<dbReference type="Proteomes" id="UP001497392">
    <property type="component" value="Unassembled WGS sequence"/>
</dbReference>
<comment type="caution">
    <text evidence="11">The sequence shown here is derived from an EMBL/GenBank/DDBJ whole genome shotgun (WGS) entry which is preliminary data.</text>
</comment>
<comment type="pathway">
    <text evidence="1">Cofactor biosynthesis; riboflavin biosynthesis.</text>
</comment>
<name>A0ABP1G9C7_9CHLO</name>
<organism evidence="11 12">
    <name type="scientific">Coccomyxa viridis</name>
    <dbReference type="NCBI Taxonomy" id="1274662"/>
    <lineage>
        <taxon>Eukaryota</taxon>
        <taxon>Viridiplantae</taxon>
        <taxon>Chlorophyta</taxon>
        <taxon>core chlorophytes</taxon>
        <taxon>Trebouxiophyceae</taxon>
        <taxon>Trebouxiophyceae incertae sedis</taxon>
        <taxon>Coccomyxaceae</taxon>
        <taxon>Coccomyxa</taxon>
    </lineage>
</organism>
<keyword evidence="7" id="KW-0342">GTP-binding</keyword>
<evidence type="ECO:0000259" key="10">
    <source>
        <dbReference type="Pfam" id="PF00925"/>
    </source>
</evidence>
<feature type="domain" description="GTP cyclohydrolase II" evidence="10">
    <location>
        <begin position="30"/>
        <end position="198"/>
    </location>
</feature>
<evidence type="ECO:0000313" key="12">
    <source>
        <dbReference type="Proteomes" id="UP001497392"/>
    </source>
</evidence>
<keyword evidence="4" id="KW-0686">Riboflavin biosynthesis</keyword>
<evidence type="ECO:0000256" key="3">
    <source>
        <dbReference type="ARBA" id="ARBA00012762"/>
    </source>
</evidence>
<dbReference type="EC" id="3.5.4.25" evidence="3"/>
<sequence length="265" mass="29010">MQGLGSTAPKQRLEADAAPQEPPFDCTEFVAETLLPTVSGKYRLRGYRHTFDGGRTYTEPSCIITGRPEGLENVPVRVHDACFTSEVLGSLKCDCAGQLQMAMGYIQEKSPGVIIYLQQEGRGIGLANKIAAYALQEEGLDTVDANRALGLPDDCREYSSVRNILSDLDIKSIRLMTNNPRKIQVLEELGVDVRGRIPCIVESQELNVGYLATKQARMQHWLSESDTDSLDGSFCYWNHDGEPLLPSAAQGGKSSGNGRLISRAD</sequence>
<evidence type="ECO:0000256" key="4">
    <source>
        <dbReference type="ARBA" id="ARBA00022619"/>
    </source>
</evidence>